<accession>A0A1C7MN59</accession>
<evidence type="ECO:0000256" key="2">
    <source>
        <dbReference type="ARBA" id="ARBA00022884"/>
    </source>
</evidence>
<dbReference type="Pfam" id="PF00076">
    <property type="entry name" value="RRM_1"/>
    <property type="match status" value="1"/>
</dbReference>
<keyword evidence="2 4" id="KW-0694">RNA-binding</keyword>
<dbReference type="PANTHER" id="PTHR48027">
    <property type="entry name" value="HETEROGENEOUS NUCLEAR RIBONUCLEOPROTEIN 87F-RELATED"/>
    <property type="match status" value="1"/>
</dbReference>
<reference evidence="7 8" key="1">
    <citation type="submission" date="2016-03" db="EMBL/GenBank/DDBJ databases">
        <title>Whole genome sequencing of Grifola frondosa 9006-11.</title>
        <authorList>
            <person name="Min B."/>
            <person name="Park H."/>
            <person name="Kim J.-G."/>
            <person name="Cho H."/>
            <person name="Oh Y.-L."/>
            <person name="Kong W.-S."/>
            <person name="Choi I.-G."/>
        </authorList>
    </citation>
    <scope>NUCLEOTIDE SEQUENCE [LARGE SCALE GENOMIC DNA]</scope>
    <source>
        <strain evidence="7 8">9006-11</strain>
    </source>
</reference>
<dbReference type="OrthoDB" id="6730379at2759"/>
<dbReference type="InterPro" id="IPR012677">
    <property type="entry name" value="Nucleotide-bd_a/b_plait_sf"/>
</dbReference>
<comment type="caution">
    <text evidence="7">The sequence shown here is derived from an EMBL/GenBank/DDBJ whole genome shotgun (WGS) entry which is preliminary data.</text>
</comment>
<dbReference type="AlphaFoldDB" id="A0A1C7MN59"/>
<evidence type="ECO:0000259" key="6">
    <source>
        <dbReference type="PROSITE" id="PS50102"/>
    </source>
</evidence>
<dbReference type="InterPro" id="IPR052462">
    <property type="entry name" value="SLIRP/GR-RBP-like"/>
</dbReference>
<dbReference type="CDD" id="cd12355">
    <property type="entry name" value="RRM_RBM18"/>
    <property type="match status" value="1"/>
</dbReference>
<evidence type="ECO:0000313" key="7">
    <source>
        <dbReference type="EMBL" id="OBZ78290.1"/>
    </source>
</evidence>
<dbReference type="Proteomes" id="UP000092993">
    <property type="component" value="Unassembled WGS sequence"/>
</dbReference>
<evidence type="ECO:0000256" key="3">
    <source>
        <dbReference type="ARBA" id="ARBA00030780"/>
    </source>
</evidence>
<protein>
    <recommendedName>
        <fullName evidence="1">Probable RNA-binding protein 18</fullName>
    </recommendedName>
    <alternativeName>
        <fullName evidence="3">RNA-binding motif protein 18</fullName>
    </alternativeName>
</protein>
<dbReference type="InterPro" id="IPR003954">
    <property type="entry name" value="RRM_euk-type"/>
</dbReference>
<feature type="compositionally biased region" description="Low complexity" evidence="5">
    <location>
        <begin position="34"/>
        <end position="48"/>
    </location>
</feature>
<dbReference type="Gene3D" id="3.30.70.330">
    <property type="match status" value="1"/>
</dbReference>
<evidence type="ECO:0000256" key="1">
    <source>
        <dbReference type="ARBA" id="ARBA00021141"/>
    </source>
</evidence>
<dbReference type="STRING" id="5627.A0A1C7MN59"/>
<dbReference type="GO" id="GO:0003723">
    <property type="term" value="F:RNA binding"/>
    <property type="evidence" value="ECO:0007669"/>
    <property type="project" value="UniProtKB-UniRule"/>
</dbReference>
<feature type="region of interest" description="Disordered" evidence="5">
    <location>
        <begin position="1"/>
        <end position="54"/>
    </location>
</feature>
<dbReference type="InterPro" id="IPR039157">
    <property type="entry name" value="RBM18_RRM"/>
</dbReference>
<dbReference type="SUPFAM" id="SSF54928">
    <property type="entry name" value="RNA-binding domain, RBD"/>
    <property type="match status" value="1"/>
</dbReference>
<sequence length="153" mass="16460">MPTPERSQSPSPSAVPSSNVQAAASTSLANEHLSYPSASAPAAQTPPASTKPRPLLQDRLYVGNLHPSVDEYTLLQVFSKFGKVSKLDFLFHKSGPMKGKPRGYAFVEFASKDDADKALTHANDKLLRGRKLVVTYAHQAPSTKLVQAVNTGE</sequence>
<keyword evidence="8" id="KW-1185">Reference proteome</keyword>
<dbReference type="InterPro" id="IPR035979">
    <property type="entry name" value="RBD_domain_sf"/>
</dbReference>
<feature type="domain" description="RRM" evidence="6">
    <location>
        <begin position="58"/>
        <end position="139"/>
    </location>
</feature>
<dbReference type="SMART" id="SM00361">
    <property type="entry name" value="RRM_1"/>
    <property type="match status" value="1"/>
</dbReference>
<dbReference type="PROSITE" id="PS50102">
    <property type="entry name" value="RRM"/>
    <property type="match status" value="1"/>
</dbReference>
<evidence type="ECO:0000256" key="5">
    <source>
        <dbReference type="SAM" id="MobiDB-lite"/>
    </source>
</evidence>
<dbReference type="EMBL" id="LUGG01000002">
    <property type="protein sequence ID" value="OBZ78290.1"/>
    <property type="molecule type" value="Genomic_DNA"/>
</dbReference>
<name>A0A1C7MN59_GRIFR</name>
<feature type="compositionally biased region" description="Low complexity" evidence="5">
    <location>
        <begin position="7"/>
        <end position="25"/>
    </location>
</feature>
<evidence type="ECO:0000313" key="8">
    <source>
        <dbReference type="Proteomes" id="UP000092993"/>
    </source>
</evidence>
<organism evidence="7 8">
    <name type="scientific">Grifola frondosa</name>
    <name type="common">Maitake</name>
    <name type="synonym">Polyporus frondosus</name>
    <dbReference type="NCBI Taxonomy" id="5627"/>
    <lineage>
        <taxon>Eukaryota</taxon>
        <taxon>Fungi</taxon>
        <taxon>Dikarya</taxon>
        <taxon>Basidiomycota</taxon>
        <taxon>Agaricomycotina</taxon>
        <taxon>Agaricomycetes</taxon>
        <taxon>Polyporales</taxon>
        <taxon>Grifolaceae</taxon>
        <taxon>Grifola</taxon>
    </lineage>
</organism>
<evidence type="ECO:0000256" key="4">
    <source>
        <dbReference type="PROSITE-ProRule" id="PRU00176"/>
    </source>
</evidence>
<dbReference type="InterPro" id="IPR000504">
    <property type="entry name" value="RRM_dom"/>
</dbReference>
<gene>
    <name evidence="7" type="primary">rbm18</name>
    <name evidence="7" type="ORF">A0H81_02200</name>
</gene>
<proteinExistence type="predicted"/>
<dbReference type="SMART" id="SM00360">
    <property type="entry name" value="RRM"/>
    <property type="match status" value="1"/>
</dbReference>